<reference evidence="2 3" key="1">
    <citation type="submission" date="2024-04" db="EMBL/GenBank/DDBJ databases">
        <title>draft genome sequnece of Paenibacillus filicis.</title>
        <authorList>
            <person name="Kim D.-U."/>
        </authorList>
    </citation>
    <scope>NUCLEOTIDE SEQUENCE [LARGE SCALE GENOMIC DNA]</scope>
    <source>
        <strain evidence="2 3">KACC14197</strain>
    </source>
</reference>
<feature type="transmembrane region" description="Helical" evidence="1">
    <location>
        <begin position="6"/>
        <end position="25"/>
    </location>
</feature>
<sequence>MSSWNELPFFFIEYVAVILLALSAFRLPIKYSLHKILFTSIVMSVVYIYIRQIQSDFALIPTITVQLVLMILLFRLPLLFSFLVVVIGVLTSGTIETLVLFVETYFDIASLSYIMNHYYYVQLPTAVLLLLLTAFLQQRKIGFHFTMQDSLKGYNFYLSAILVISVMLFQFVTYSVNNDSSFNLMIPLIISIILIIAIFLSYKHNKKLWKDRRERLERKK</sequence>
<keyword evidence="1" id="KW-0472">Membrane</keyword>
<keyword evidence="1" id="KW-1133">Transmembrane helix</keyword>
<dbReference type="RefSeq" id="WP_341413482.1">
    <property type="nucleotide sequence ID" value="NZ_JBBPCC010000001.1"/>
</dbReference>
<feature type="transmembrane region" description="Helical" evidence="1">
    <location>
        <begin position="182"/>
        <end position="202"/>
    </location>
</feature>
<proteinExistence type="predicted"/>
<feature type="transmembrane region" description="Helical" evidence="1">
    <location>
        <begin position="156"/>
        <end position="176"/>
    </location>
</feature>
<protein>
    <recommendedName>
        <fullName evidence="4">Integral membrane protein</fullName>
    </recommendedName>
</protein>
<gene>
    <name evidence="2" type="ORF">WMW72_00690</name>
</gene>
<feature type="transmembrane region" description="Helical" evidence="1">
    <location>
        <begin position="81"/>
        <end position="106"/>
    </location>
</feature>
<evidence type="ECO:0000313" key="3">
    <source>
        <dbReference type="Proteomes" id="UP001469365"/>
    </source>
</evidence>
<organism evidence="2 3">
    <name type="scientific">Paenibacillus filicis</name>
    <dbReference type="NCBI Taxonomy" id="669464"/>
    <lineage>
        <taxon>Bacteria</taxon>
        <taxon>Bacillati</taxon>
        <taxon>Bacillota</taxon>
        <taxon>Bacilli</taxon>
        <taxon>Bacillales</taxon>
        <taxon>Paenibacillaceae</taxon>
        <taxon>Paenibacillus</taxon>
    </lineage>
</organism>
<name>A0ABU9DC60_9BACL</name>
<dbReference type="Proteomes" id="UP001469365">
    <property type="component" value="Unassembled WGS sequence"/>
</dbReference>
<evidence type="ECO:0000256" key="1">
    <source>
        <dbReference type="SAM" id="Phobius"/>
    </source>
</evidence>
<feature type="transmembrane region" description="Helical" evidence="1">
    <location>
        <begin position="56"/>
        <end position="74"/>
    </location>
</feature>
<comment type="caution">
    <text evidence="2">The sequence shown here is derived from an EMBL/GenBank/DDBJ whole genome shotgun (WGS) entry which is preliminary data.</text>
</comment>
<dbReference type="EMBL" id="JBBPCC010000001">
    <property type="protein sequence ID" value="MEK8126424.1"/>
    <property type="molecule type" value="Genomic_DNA"/>
</dbReference>
<keyword evidence="3" id="KW-1185">Reference proteome</keyword>
<evidence type="ECO:0008006" key="4">
    <source>
        <dbReference type="Google" id="ProtNLM"/>
    </source>
</evidence>
<evidence type="ECO:0000313" key="2">
    <source>
        <dbReference type="EMBL" id="MEK8126424.1"/>
    </source>
</evidence>
<feature type="transmembrane region" description="Helical" evidence="1">
    <location>
        <begin position="32"/>
        <end position="50"/>
    </location>
</feature>
<keyword evidence="1" id="KW-0812">Transmembrane</keyword>
<feature type="transmembrane region" description="Helical" evidence="1">
    <location>
        <begin position="118"/>
        <end position="136"/>
    </location>
</feature>
<accession>A0ABU9DC60</accession>